<keyword evidence="4" id="KW-1185">Reference proteome</keyword>
<evidence type="ECO:0000313" key="3">
    <source>
        <dbReference type="Proteomes" id="UP000621856"/>
    </source>
</evidence>
<dbReference type="EMBL" id="BMGZ01000006">
    <property type="protein sequence ID" value="GGI02302.1"/>
    <property type="molecule type" value="Genomic_DNA"/>
</dbReference>
<dbReference type="EMBL" id="VCJR02000007">
    <property type="protein sequence ID" value="NHK29623.1"/>
    <property type="molecule type" value="Genomic_DNA"/>
</dbReference>
<reference evidence="2 4" key="2">
    <citation type="submission" date="2020-02" db="EMBL/GenBank/DDBJ databases">
        <title>Genome sequence of Parvularcula flava strain NH6-79.</title>
        <authorList>
            <person name="Abdul Karim M.H."/>
            <person name="Lam M.Q."/>
            <person name="Chen S.J."/>
            <person name="Yahya A."/>
            <person name="Shahir S."/>
            <person name="Shamsir M.S."/>
            <person name="Chong C.S."/>
        </authorList>
    </citation>
    <scope>NUCLEOTIDE SEQUENCE [LARGE SCALE GENOMIC DNA]</scope>
    <source>
        <strain evidence="2 4">NH6-79</strain>
    </source>
</reference>
<dbReference type="AlphaFoldDB" id="A0A8J3ESV0"/>
<reference evidence="1" key="3">
    <citation type="submission" date="2020-09" db="EMBL/GenBank/DDBJ databases">
        <authorList>
            <person name="Sun Q."/>
            <person name="Zhou Y."/>
        </authorList>
    </citation>
    <scope>NUCLEOTIDE SEQUENCE</scope>
    <source>
        <strain evidence="1">CGMCC 1.14984</strain>
    </source>
</reference>
<comment type="caution">
    <text evidence="1">The sequence shown here is derived from an EMBL/GenBank/DDBJ whole genome shotgun (WGS) entry which is preliminary data.</text>
</comment>
<proteinExistence type="predicted"/>
<name>A0A8J3ESV0_9PROT</name>
<evidence type="ECO:0000313" key="4">
    <source>
        <dbReference type="Proteomes" id="UP000818603"/>
    </source>
</evidence>
<sequence length="155" mass="17391">MSLGLDVFTAVSDEAQPAKIAALLNTASMLVVPPDFILLSPRYKHEVAKILKETKESLKGTEYASEREGTADFICALLSAPAFPRIQYVSGKGYHIYPDMLYDVLPEDMSLSWFSELLSYADEMPKRKSSVKILPRMRLMSVVLALYGRPVPLRY</sequence>
<reference evidence="1" key="1">
    <citation type="journal article" date="2014" name="Int. J. Syst. Evol. Microbiol.">
        <title>Complete genome sequence of Corynebacterium casei LMG S-19264T (=DSM 44701T), isolated from a smear-ripened cheese.</title>
        <authorList>
            <consortium name="US DOE Joint Genome Institute (JGI-PGF)"/>
            <person name="Walter F."/>
            <person name="Albersmeier A."/>
            <person name="Kalinowski J."/>
            <person name="Ruckert C."/>
        </authorList>
    </citation>
    <scope>NUCLEOTIDE SEQUENCE</scope>
    <source>
        <strain evidence="1">CGMCC 1.14984</strain>
    </source>
</reference>
<evidence type="ECO:0000313" key="2">
    <source>
        <dbReference type="EMBL" id="NHK29623.1"/>
    </source>
</evidence>
<accession>A0A8J3ESV0</accession>
<gene>
    <name evidence="2" type="ORF">FF098_017075</name>
    <name evidence="1" type="ORF">GCM10011355_34990</name>
</gene>
<protein>
    <submittedName>
        <fullName evidence="1">Uncharacterized protein</fullName>
    </submittedName>
</protein>
<dbReference type="RefSeq" id="WP_155142867.1">
    <property type="nucleotide sequence ID" value="NZ_BMGZ01000006.1"/>
</dbReference>
<organism evidence="1 3">
    <name type="scientific">Aquisalinus luteolus</name>
    <dbReference type="NCBI Taxonomy" id="1566827"/>
    <lineage>
        <taxon>Bacteria</taxon>
        <taxon>Pseudomonadati</taxon>
        <taxon>Pseudomonadota</taxon>
        <taxon>Alphaproteobacteria</taxon>
        <taxon>Parvularculales</taxon>
        <taxon>Parvularculaceae</taxon>
        <taxon>Aquisalinus</taxon>
    </lineage>
</organism>
<dbReference type="Proteomes" id="UP000621856">
    <property type="component" value="Unassembled WGS sequence"/>
</dbReference>
<dbReference type="Proteomes" id="UP000818603">
    <property type="component" value="Unassembled WGS sequence"/>
</dbReference>
<evidence type="ECO:0000313" key="1">
    <source>
        <dbReference type="EMBL" id="GGI02302.1"/>
    </source>
</evidence>